<dbReference type="EMBL" id="JAYXHS010000001">
    <property type="protein sequence ID" value="MEC5384189.1"/>
    <property type="molecule type" value="Genomic_DNA"/>
</dbReference>
<dbReference type="SUPFAM" id="SSF53474">
    <property type="entry name" value="alpha/beta-Hydrolases"/>
    <property type="match status" value="1"/>
</dbReference>
<dbReference type="GO" id="GO:0016787">
    <property type="term" value="F:hydrolase activity"/>
    <property type="evidence" value="ECO:0007669"/>
    <property type="project" value="UniProtKB-KW"/>
</dbReference>
<keyword evidence="2" id="KW-0378">Hydrolase</keyword>
<dbReference type="InterPro" id="IPR029058">
    <property type="entry name" value="AB_hydrolase_fold"/>
</dbReference>
<keyword evidence="1" id="KW-1133">Transmembrane helix</keyword>
<feature type="transmembrane region" description="Helical" evidence="1">
    <location>
        <begin position="31"/>
        <end position="50"/>
    </location>
</feature>
<accession>A0ABU6JXA1</accession>
<keyword evidence="1" id="KW-0812">Transmembrane</keyword>
<keyword evidence="3" id="KW-1185">Reference proteome</keyword>
<protein>
    <submittedName>
        <fullName evidence="2">Alpha/beta hydrolase</fullName>
    </submittedName>
</protein>
<evidence type="ECO:0000313" key="2">
    <source>
        <dbReference type="EMBL" id="MEC5384189.1"/>
    </source>
</evidence>
<dbReference type="Gene3D" id="3.40.50.1820">
    <property type="entry name" value="alpha/beta hydrolase"/>
    <property type="match status" value="1"/>
</dbReference>
<gene>
    <name evidence="2" type="ORF">VVD49_00570</name>
</gene>
<reference evidence="2 3" key="1">
    <citation type="submission" date="2024-01" db="EMBL/GenBank/DDBJ databases">
        <title>Uliginosibacterium soil sp. nov.</title>
        <authorList>
            <person name="Lv Y."/>
        </authorList>
    </citation>
    <scope>NUCLEOTIDE SEQUENCE [LARGE SCALE GENOMIC DNA]</scope>
    <source>
        <strain evidence="2 3">H3</strain>
    </source>
</reference>
<dbReference type="RefSeq" id="WP_327597172.1">
    <property type="nucleotide sequence ID" value="NZ_JAYXHS010000001.1"/>
</dbReference>
<dbReference type="Proteomes" id="UP001331561">
    <property type="component" value="Unassembled WGS sequence"/>
</dbReference>
<comment type="caution">
    <text evidence="2">The sequence shown here is derived from an EMBL/GenBank/DDBJ whole genome shotgun (WGS) entry which is preliminary data.</text>
</comment>
<proteinExistence type="predicted"/>
<organism evidence="2 3">
    <name type="scientific">Uliginosibacterium silvisoli</name>
    <dbReference type="NCBI Taxonomy" id="3114758"/>
    <lineage>
        <taxon>Bacteria</taxon>
        <taxon>Pseudomonadati</taxon>
        <taxon>Pseudomonadota</taxon>
        <taxon>Betaproteobacteria</taxon>
        <taxon>Rhodocyclales</taxon>
        <taxon>Zoogloeaceae</taxon>
        <taxon>Uliginosibacterium</taxon>
    </lineage>
</organism>
<name>A0ABU6JXA1_9RHOO</name>
<sequence length="292" mass="32236">MPQQFSRRSALWLKLARQRLGGRHARGGKRLLYLCFAAAGTLLSACGFLPQPHTVPLPALHDRLSPAAPAKRLVVMLPGIYDKAADFVSEGFVKDLRSRGIDADVLMPEAHFGYYEARDVDLRLEQDIFAPARAQGYREIWIVGVSLGGLGALLYSSQHAESITGILLIAPFPGTDKVLGEIRQAGGLRSWSATPQAQMGDERPALRWFASAASLQQQKPASVPGIFLATGKADRLFEGQRLLSEALPPAHVQLVEGGHDWQTWRHLWQEFLDEGPWALEAAKRAHLDRIRL</sequence>
<keyword evidence="1" id="KW-0472">Membrane</keyword>
<evidence type="ECO:0000256" key="1">
    <source>
        <dbReference type="SAM" id="Phobius"/>
    </source>
</evidence>
<evidence type="ECO:0000313" key="3">
    <source>
        <dbReference type="Proteomes" id="UP001331561"/>
    </source>
</evidence>